<feature type="transmembrane region" description="Helical" evidence="1">
    <location>
        <begin position="44"/>
        <end position="65"/>
    </location>
</feature>
<keyword evidence="1" id="KW-0812">Transmembrane</keyword>
<name>A0AB39MPB7_9ACTN</name>
<accession>A0AB39MPB7</accession>
<dbReference type="RefSeq" id="WP_369192411.1">
    <property type="nucleotide sequence ID" value="NZ_CP163431.1"/>
</dbReference>
<evidence type="ECO:0000256" key="1">
    <source>
        <dbReference type="SAM" id="Phobius"/>
    </source>
</evidence>
<keyword evidence="1" id="KW-0472">Membrane</keyword>
<gene>
    <name evidence="2" type="ORF">AB5J58_49020</name>
</gene>
<dbReference type="AlphaFoldDB" id="A0AB39MPB7"/>
<proteinExistence type="predicted"/>
<dbReference type="EMBL" id="CP163431">
    <property type="protein sequence ID" value="XDQ07640.1"/>
    <property type="molecule type" value="Genomic_DNA"/>
</dbReference>
<reference evidence="2" key="1">
    <citation type="submission" date="2024-07" db="EMBL/GenBank/DDBJ databases">
        <authorList>
            <person name="Yu S.T."/>
        </authorList>
    </citation>
    <scope>NUCLEOTIDE SEQUENCE</scope>
    <source>
        <strain evidence="2">R08</strain>
    </source>
</reference>
<sequence>MQRESEDQEVLSGSPAKMSTPEKFAAFNSAAVTGLGSYVTSGSYLVMCTAGVLTLILLAVVFVVAGR</sequence>
<organism evidence="2">
    <name type="scientific">Streptomyces sp. R08</name>
    <dbReference type="NCBI Taxonomy" id="3238624"/>
    <lineage>
        <taxon>Bacteria</taxon>
        <taxon>Bacillati</taxon>
        <taxon>Actinomycetota</taxon>
        <taxon>Actinomycetes</taxon>
        <taxon>Kitasatosporales</taxon>
        <taxon>Streptomycetaceae</taxon>
        <taxon>Streptomyces</taxon>
    </lineage>
</organism>
<evidence type="ECO:0000313" key="2">
    <source>
        <dbReference type="EMBL" id="XDQ07640.1"/>
    </source>
</evidence>
<protein>
    <submittedName>
        <fullName evidence="2">Uncharacterized protein</fullName>
    </submittedName>
</protein>
<keyword evidence="1" id="KW-1133">Transmembrane helix</keyword>